<gene>
    <name evidence="15" type="primary">treP</name>
    <name evidence="15" type="ORF">PQR62_22085</name>
</gene>
<name>A0ABW9AF61_9BURK</name>
<feature type="domain" description="PTS EIIC type-1" evidence="14">
    <location>
        <begin position="122"/>
        <end position="481"/>
    </location>
</feature>
<keyword evidence="3" id="KW-1003">Cell membrane</keyword>
<keyword evidence="10 12" id="KW-0472">Membrane</keyword>
<evidence type="ECO:0000259" key="13">
    <source>
        <dbReference type="PROSITE" id="PS51098"/>
    </source>
</evidence>
<dbReference type="PROSITE" id="PS51098">
    <property type="entry name" value="PTS_EIIB_TYPE_1"/>
    <property type="match status" value="1"/>
</dbReference>
<feature type="transmembrane region" description="Helical" evidence="12">
    <location>
        <begin position="449"/>
        <end position="468"/>
    </location>
</feature>
<dbReference type="InterPro" id="IPR036878">
    <property type="entry name" value="Glu_permease_IIB"/>
</dbReference>
<keyword evidence="4" id="KW-0762">Sugar transport</keyword>
<comment type="caution">
    <text evidence="15">The sequence shown here is derived from an EMBL/GenBank/DDBJ whole genome shotgun (WGS) entry which is preliminary data.</text>
</comment>
<keyword evidence="6" id="KW-0598">Phosphotransferase system</keyword>
<evidence type="ECO:0000313" key="15">
    <source>
        <dbReference type="EMBL" id="MFL9926977.1"/>
    </source>
</evidence>
<dbReference type="EMBL" id="JAQQFM010000011">
    <property type="protein sequence ID" value="MFL9926977.1"/>
    <property type="molecule type" value="Genomic_DNA"/>
</dbReference>
<dbReference type="PANTHER" id="PTHR30175">
    <property type="entry name" value="PHOSPHOTRANSFERASE SYSTEM TRANSPORT PROTEIN"/>
    <property type="match status" value="1"/>
</dbReference>
<keyword evidence="16" id="KW-1185">Reference proteome</keyword>
<evidence type="ECO:0000256" key="2">
    <source>
        <dbReference type="ARBA" id="ARBA00022448"/>
    </source>
</evidence>
<dbReference type="InterPro" id="IPR011296">
    <property type="entry name" value="PTS_IIBC_treh"/>
</dbReference>
<dbReference type="SUPFAM" id="SSF55604">
    <property type="entry name" value="Glucose permease domain IIB"/>
    <property type="match status" value="1"/>
</dbReference>
<feature type="transmembrane region" description="Helical" evidence="12">
    <location>
        <begin position="189"/>
        <end position="207"/>
    </location>
</feature>
<evidence type="ECO:0000256" key="4">
    <source>
        <dbReference type="ARBA" id="ARBA00022597"/>
    </source>
</evidence>
<dbReference type="NCBIfam" id="TIGR00826">
    <property type="entry name" value="EIIB_glc"/>
    <property type="match status" value="1"/>
</dbReference>
<dbReference type="InterPro" id="IPR003352">
    <property type="entry name" value="PTS_EIIC"/>
</dbReference>
<evidence type="ECO:0000256" key="1">
    <source>
        <dbReference type="ARBA" id="ARBA00004651"/>
    </source>
</evidence>
<dbReference type="PROSITE" id="PS01035">
    <property type="entry name" value="PTS_EIIB_TYPE_1_CYS"/>
    <property type="match status" value="1"/>
</dbReference>
<keyword evidence="2" id="KW-0813">Transport</keyword>
<dbReference type="NCBIfam" id="TIGR01992">
    <property type="entry name" value="PTS-IIBC-Tre"/>
    <property type="match status" value="1"/>
</dbReference>
<dbReference type="Pfam" id="PF00367">
    <property type="entry name" value="PTS_EIIB"/>
    <property type="match status" value="1"/>
</dbReference>
<keyword evidence="8" id="KW-0418">Kinase</keyword>
<sequence>MKNNYAAIAERILECIGGQKNIVRAAHCVTRLRIALKDEALIERAALDQIDLVKGAFQSDGILHVVIGAGDVERVYAAMLELTGMQAATVADVKTEGASKVGPLQRLVRVFSDVFMPILPAIVVSGLLMGINNLLGIEGLVHPGETLLQSYPEFGGVWDLINMVANTSFVFLPVLVGWSAAKRFGGSEVLGIVLGLLLVHPALLNAWEYGKAVAHLDGAVMPYFNLFGLHVEKVGYQGQILPTLAATWLMSQVEIWLRRRVPNAIQLLVVPIVTVMISGVLALVLIGPITRGIGNYLAEGVIMLFDFAPVLGALIFGLLYAPLVITGMHHLFIAIDLQLIANQGGAVLWPMVVMSNLAQGSAALGIYLIVKRSKEKGMASASTLSAYFGITEPAMFGVNLRYKFPFYMALIGSAAGSIFITLERVRATAIGIGGLPAFISIVPTQIPPFMVGMLLALLLPVLLTWLVARRLVLRAQPAMAA</sequence>
<dbReference type="RefSeq" id="WP_408160203.1">
    <property type="nucleotide sequence ID" value="NZ_JAQQFM010000011.1"/>
</dbReference>
<keyword evidence="9 12" id="KW-1133">Transmembrane helix</keyword>
<dbReference type="CDD" id="cd00212">
    <property type="entry name" value="PTS_IIB_glc"/>
    <property type="match status" value="1"/>
</dbReference>
<keyword evidence="5 15" id="KW-0808">Transferase</keyword>
<feature type="transmembrane region" description="Helical" evidence="12">
    <location>
        <begin position="264"/>
        <end position="286"/>
    </location>
</feature>
<feature type="transmembrane region" description="Helical" evidence="12">
    <location>
        <begin position="114"/>
        <end position="137"/>
    </location>
</feature>
<evidence type="ECO:0000256" key="6">
    <source>
        <dbReference type="ARBA" id="ARBA00022683"/>
    </source>
</evidence>
<feature type="transmembrane region" description="Helical" evidence="12">
    <location>
        <begin position="307"/>
        <end position="335"/>
    </location>
</feature>
<dbReference type="InterPro" id="IPR018113">
    <property type="entry name" value="PTrfase_EIIB_Cys"/>
</dbReference>
<dbReference type="Proteomes" id="UP001629246">
    <property type="component" value="Unassembled WGS sequence"/>
</dbReference>
<feature type="transmembrane region" description="Helical" evidence="12">
    <location>
        <begin position="347"/>
        <end position="370"/>
    </location>
</feature>
<evidence type="ECO:0000256" key="5">
    <source>
        <dbReference type="ARBA" id="ARBA00022679"/>
    </source>
</evidence>
<comment type="subcellular location">
    <subcellularLocation>
        <location evidence="1">Cell membrane</location>
        <topology evidence="1">Multi-pass membrane protein</topology>
    </subcellularLocation>
</comment>
<feature type="transmembrane region" description="Helical" evidence="12">
    <location>
        <begin position="404"/>
        <end position="422"/>
    </location>
</feature>
<evidence type="ECO:0000256" key="10">
    <source>
        <dbReference type="ARBA" id="ARBA00023136"/>
    </source>
</evidence>
<protein>
    <submittedName>
        <fullName evidence="15">PTS system trehalose-specific EIIBC component</fullName>
        <ecNumber evidence="15">2.7.1.201</ecNumber>
    </submittedName>
</protein>
<accession>A0ABW9AF61</accession>
<dbReference type="Pfam" id="PF02378">
    <property type="entry name" value="PTS_EIIC"/>
    <property type="match status" value="1"/>
</dbReference>
<dbReference type="PANTHER" id="PTHR30175:SF4">
    <property type="entry name" value="PTS SYSTEM TREHALOSE-SPECIFIC EIIBC COMPONENT"/>
    <property type="match status" value="1"/>
</dbReference>
<evidence type="ECO:0000256" key="7">
    <source>
        <dbReference type="ARBA" id="ARBA00022692"/>
    </source>
</evidence>
<organism evidence="15 16">
    <name type="scientific">Herbaspirillum lusitanum</name>
    <dbReference type="NCBI Taxonomy" id="213312"/>
    <lineage>
        <taxon>Bacteria</taxon>
        <taxon>Pseudomonadati</taxon>
        <taxon>Pseudomonadota</taxon>
        <taxon>Betaproteobacteria</taxon>
        <taxon>Burkholderiales</taxon>
        <taxon>Oxalobacteraceae</taxon>
        <taxon>Herbaspirillum</taxon>
    </lineage>
</organism>
<feature type="domain" description="PTS EIIB type-1" evidence="13">
    <location>
        <begin position="6"/>
        <end position="89"/>
    </location>
</feature>
<dbReference type="Gene3D" id="3.30.1360.60">
    <property type="entry name" value="Glucose permease domain IIB"/>
    <property type="match status" value="1"/>
</dbReference>
<evidence type="ECO:0000256" key="11">
    <source>
        <dbReference type="PROSITE-ProRule" id="PRU00421"/>
    </source>
</evidence>
<evidence type="ECO:0000256" key="3">
    <source>
        <dbReference type="ARBA" id="ARBA00022475"/>
    </source>
</evidence>
<keyword evidence="7 12" id="KW-0812">Transmembrane</keyword>
<evidence type="ECO:0000256" key="9">
    <source>
        <dbReference type="ARBA" id="ARBA00022989"/>
    </source>
</evidence>
<evidence type="ECO:0000256" key="8">
    <source>
        <dbReference type="ARBA" id="ARBA00022777"/>
    </source>
</evidence>
<dbReference type="InterPro" id="IPR013013">
    <property type="entry name" value="PTS_EIIC_1"/>
</dbReference>
<dbReference type="InterPro" id="IPR001996">
    <property type="entry name" value="PTS_IIB_1"/>
</dbReference>
<proteinExistence type="predicted"/>
<dbReference type="InterPro" id="IPR050558">
    <property type="entry name" value="PTS_Sugar-Specific_Components"/>
</dbReference>
<evidence type="ECO:0000259" key="14">
    <source>
        <dbReference type="PROSITE" id="PS51103"/>
    </source>
</evidence>
<feature type="active site" description="Phosphocysteine intermediate; for EIIB activity" evidence="11">
    <location>
        <position position="28"/>
    </location>
</feature>
<dbReference type="NCBIfam" id="NF008236">
    <property type="entry name" value="PRK11007.1"/>
    <property type="match status" value="1"/>
</dbReference>
<dbReference type="GO" id="GO:0016740">
    <property type="term" value="F:transferase activity"/>
    <property type="evidence" value="ECO:0007669"/>
    <property type="project" value="UniProtKB-KW"/>
</dbReference>
<reference evidence="15 16" key="1">
    <citation type="journal article" date="2024" name="Chem. Sci.">
        <title>Discovery of megapolipeptins by genome mining of a Burkholderiales bacteria collection.</title>
        <authorList>
            <person name="Paulo B.S."/>
            <person name="Recchia M.J.J."/>
            <person name="Lee S."/>
            <person name="Fergusson C.H."/>
            <person name="Romanowski S.B."/>
            <person name="Hernandez A."/>
            <person name="Krull N."/>
            <person name="Liu D.Y."/>
            <person name="Cavanagh H."/>
            <person name="Bos A."/>
            <person name="Gray C.A."/>
            <person name="Murphy B.T."/>
            <person name="Linington R.G."/>
            <person name="Eustaquio A.S."/>
        </authorList>
    </citation>
    <scope>NUCLEOTIDE SEQUENCE [LARGE SCALE GENOMIC DNA]</scope>
    <source>
        <strain evidence="15 16">RL21-008-BIB-A</strain>
    </source>
</reference>
<evidence type="ECO:0000313" key="16">
    <source>
        <dbReference type="Proteomes" id="UP001629246"/>
    </source>
</evidence>
<feature type="transmembrane region" description="Helical" evidence="12">
    <location>
        <begin position="157"/>
        <end position="177"/>
    </location>
</feature>
<evidence type="ECO:0000256" key="12">
    <source>
        <dbReference type="SAM" id="Phobius"/>
    </source>
</evidence>
<dbReference type="EC" id="2.7.1.201" evidence="15"/>
<dbReference type="PROSITE" id="PS51103">
    <property type="entry name" value="PTS_EIIC_TYPE_1"/>
    <property type="match status" value="1"/>
</dbReference>